<dbReference type="Proteomes" id="UP000502823">
    <property type="component" value="Unassembled WGS sequence"/>
</dbReference>
<feature type="region of interest" description="Disordered" evidence="4">
    <location>
        <begin position="1606"/>
        <end position="1685"/>
    </location>
</feature>
<keyword evidence="3" id="KW-0539">Nucleus</keyword>
<feature type="compositionally biased region" description="Low complexity" evidence="4">
    <location>
        <begin position="2084"/>
        <end position="2102"/>
    </location>
</feature>
<feature type="region of interest" description="Disordered" evidence="4">
    <location>
        <begin position="1262"/>
        <end position="1282"/>
    </location>
</feature>
<feature type="compositionally biased region" description="Polar residues" evidence="4">
    <location>
        <begin position="2066"/>
        <end position="2083"/>
    </location>
</feature>
<dbReference type="InterPro" id="IPR026054">
    <property type="entry name" value="Nucleoporin"/>
</dbReference>
<feature type="region of interest" description="Disordered" evidence="4">
    <location>
        <begin position="2066"/>
        <end position="2102"/>
    </location>
</feature>
<accession>A0A6L2QBH1</accession>
<feature type="region of interest" description="Disordered" evidence="4">
    <location>
        <begin position="1509"/>
        <end position="1559"/>
    </location>
</feature>
<evidence type="ECO:0000256" key="4">
    <source>
        <dbReference type="SAM" id="MobiDB-lite"/>
    </source>
</evidence>
<feature type="region of interest" description="Disordered" evidence="4">
    <location>
        <begin position="1742"/>
        <end position="1790"/>
    </location>
</feature>
<dbReference type="GO" id="GO:0006405">
    <property type="term" value="P:RNA export from nucleus"/>
    <property type="evidence" value="ECO:0007669"/>
    <property type="project" value="TreeGrafter"/>
</dbReference>
<feature type="compositionally biased region" description="Low complexity" evidence="4">
    <location>
        <begin position="2029"/>
        <end position="2045"/>
    </location>
</feature>
<dbReference type="OrthoDB" id="248320at2759"/>
<feature type="compositionally biased region" description="Polar residues" evidence="4">
    <location>
        <begin position="1611"/>
        <end position="1625"/>
    </location>
</feature>
<feature type="domain" description="Nucleoporin Nup159/Nup146 N-terminal" evidence="5">
    <location>
        <begin position="84"/>
        <end position="386"/>
    </location>
</feature>
<evidence type="ECO:0000313" key="7">
    <source>
        <dbReference type="Proteomes" id="UP000502823"/>
    </source>
</evidence>
<proteinExistence type="predicted"/>
<dbReference type="PANTHER" id="PTHR23193">
    <property type="entry name" value="NUCLEAR PORE COMPLEX PROTEIN NUP"/>
    <property type="match status" value="1"/>
</dbReference>
<feature type="compositionally biased region" description="Low complexity" evidence="4">
    <location>
        <begin position="1405"/>
        <end position="1436"/>
    </location>
</feature>
<evidence type="ECO:0000259" key="5">
    <source>
        <dbReference type="Pfam" id="PF16755"/>
    </source>
</evidence>
<feature type="region of interest" description="Disordered" evidence="4">
    <location>
        <begin position="1335"/>
        <end position="1436"/>
    </location>
</feature>
<gene>
    <name evidence="6" type="ORF">Cfor_04156</name>
</gene>
<dbReference type="GO" id="GO:0017056">
    <property type="term" value="F:structural constituent of nuclear pore"/>
    <property type="evidence" value="ECO:0007669"/>
    <property type="project" value="TreeGrafter"/>
</dbReference>
<dbReference type="SUPFAM" id="SSF117289">
    <property type="entry name" value="Nucleoporin domain"/>
    <property type="match status" value="1"/>
</dbReference>
<keyword evidence="2" id="KW-0813">Transport</keyword>
<feature type="compositionally biased region" description="Polar residues" evidence="4">
    <location>
        <begin position="1775"/>
        <end position="1790"/>
    </location>
</feature>
<dbReference type="InterPro" id="IPR039462">
    <property type="entry name" value="Nup159/Nup146_N"/>
</dbReference>
<dbReference type="Gene3D" id="2.130.10.10">
    <property type="entry name" value="YVTN repeat-like/Quinoprotein amine dehydrogenase"/>
    <property type="match status" value="1"/>
</dbReference>
<dbReference type="FunCoup" id="A0A6L2QBH1">
    <property type="interactions" value="1464"/>
</dbReference>
<sequence length="2102" mass="216387">MSVVQPANPRDVQDFQFKLHSRLRVFTAQDGTFTSAVNLVATASKYGLTFVGCPTGFQVITSSNIIGLEYASSGTGGEIINFPRREIQLLSQPSHLNVSCDQNYLVVAIKRDGCAHALIYRVPSFSAKDIVLVTEVRLSSKSDTLVLELAWNPGITNVLAACLSDGSMAAYELKPSGVDISTLPPAAQANCFCWSPKGKQLVVGSESGTLTQYKPDLKAVKTFSPPYLGSGNVAVVNVLWLSNYQFAAIYKDKVNTDERPGLLIVNAPKTGPLSFVNYEDICYSGGDLRAPQYYLIHQPTWNILMVASANSMEVGVLGLQEDQISWEQWTQEDAARAELPLSVDKQETFPVGFGLDTSTQHELPWGENQSIAPMPVLYILSHQGVLCLFYAINLRPNAACLCLPPEKLPDESGLAMFTTIPTEDKSHVNNILSEVLVTADPQHSAGGSAGKTMGQSLEFSTPLYSGAALTSLDGGVGDMQVPLTQKFETGSTSQPSVSFGFGTTLSGVSPSSSQAGLGNASSTSFGTNPAGALSAGFGTGVTVTPSSGFGASLTGTSFAGFGASSGTFGTAISNPSATSLSHTSASTFGTGVLNTTATPFGTSHGTALSVSFGTGPVARSSVGTSSSVSNPPNFGFGAGVKYPASVPATKPVFTPTTTTVTAAATANLKPAPVQTAADFIFTAPTLTLTPILQQPSKPTAPLAIPQLQSTLVKPQASVISSSLASSVQNPEQTFGNSVTITKVPPAAVPSTQLVRVEAPTSDVKLPTHNQVKQATPPTPAAPAKPVINNSVFYNAINEEIVHFDSELAALRSRVNGLSVEVGSEDEKRILYLKADAMDEFWRELKDTTQAQSSEIHGLKSVLMETFAWVEEAKSRTQQLNCPMYIQLAQSQALDPVSARYTANIKHLVYYVENQLRQLNEQLDSRWLEFQDSCKPSVKNKIHIPSLESVYQAMVMQNNILNKQRAIMADIARRAEEQGRSTQIPLISSAVLARVREKEDAQLNKGETELSQLAESLVRMKLGPYDMQTSDGTGLHYHRLSRKKESLLRDVLSRRTVTRVCPTKPSRTTMGGISTGKPILNKSDTVGVTMTPTSVSGSCKVTSTLSAGVAITEPKHSPIINVMKSDSPQSPVFLFGSARSSGKHDFAGKSVISKGCSSVGTKSASPNTEALSGKSVATSSGIFAPTVESSTAKPNVLDSTLSISGSHASDVKNKGTTVGELLFTSGLHSEKSAEPGNFSFGLGHNNVPSFGKLNDASRKLEDHYEDLSPPGTPEYSHGEPVSSTGSSIANSSFTFNFTVTPTTTKAGIIPSGSNHRILSPLLTTPIMSLNTIVAGTGDSDGAAKPTKPVVDNKPIEMSSANNATSGTAFSFGSLSLGQPEQGGSGLGKADEPRKSSDTFTFSLAGSLPSSVSTPSPVVSSSGDMSQATPPKSSAAATAGVNLKTPVLTGLGTQNLESNSSPRVNIFGAVESQNPSPSFVSSGKTSVSSSSTNIFAHAATSMFGNLNTGSPTKQPFSLGNMFGATPNSSGTTGKESTDSTTSASEPEQQKPESTPKSQSVAMSSFENENLFSPSSLLLGGLSVGSGASSKAVSPGSIFAGGSDPPASSFVFGKQSTSTESQNSTGVQNAPEPTVAAESPETQVQKSESPSKTTQGAASKSISTPSFDQTVVSPGEHSKSSEGTETQVVPNTSPVFASAKTENTTAFTFGQLASSPSAPQTSIVFGQTKPLTGSIFAAVVTPPTTSQQTVAPLTSPATTTSPAAQTSSSANTTFSFSLPTSGPSSTPFGQKTASIFGQPVSSDAAVTTSSGSFFGQPICSPTGFGQSGGSVFGQPAATTAAKTNLFGQSTATTTAPSLFGQGNASTKPNIFGQTSTSFFGQAPATGSSFLTGGFGGKPTFGQSGGSIFGQSSSSGFGTSGTSVFGGGTSVFGGSSGPSSGSLFQSSTGGSIFGGSTSGGGSTAGGGAFSSGLGQSIIQSGFGTPAAFQSKPGGFGGSPVFDRGASGFGTSPTFGGAPTFGGSPTFGSPGKVFGSSSPASSGAFGSAGQQSSTFESLASQNTMTFGNLAQNQTQGFGSPTQSVFGGNQTQQQASAPAFSSGSSAFG</sequence>
<protein>
    <recommendedName>
        <fullName evidence="5">Nucleoporin Nup159/Nup146 N-terminal domain-containing protein</fullName>
    </recommendedName>
</protein>
<dbReference type="EMBL" id="BLKM01000880">
    <property type="protein sequence ID" value="GFG39197.1"/>
    <property type="molecule type" value="Genomic_DNA"/>
</dbReference>
<name>A0A6L2QBH1_COPFO</name>
<dbReference type="GO" id="GO:0008139">
    <property type="term" value="F:nuclear localization sequence binding"/>
    <property type="evidence" value="ECO:0007669"/>
    <property type="project" value="TreeGrafter"/>
</dbReference>
<evidence type="ECO:0000313" key="6">
    <source>
        <dbReference type="EMBL" id="GFG39197.1"/>
    </source>
</evidence>
<evidence type="ECO:0000256" key="3">
    <source>
        <dbReference type="ARBA" id="ARBA00023242"/>
    </source>
</evidence>
<dbReference type="InParanoid" id="A0A6L2QBH1"/>
<feature type="compositionally biased region" description="Polar residues" evidence="4">
    <location>
        <begin position="1637"/>
        <end position="1669"/>
    </location>
</feature>
<dbReference type="PANTHER" id="PTHR23193:SF46">
    <property type="entry name" value="NUCLEAR PORE COMPLEX PROTEIN NUP214"/>
    <property type="match status" value="1"/>
</dbReference>
<feature type="region of interest" description="Disordered" evidence="4">
    <location>
        <begin position="1984"/>
        <end position="2045"/>
    </location>
</feature>
<keyword evidence="7" id="KW-1185">Reference proteome</keyword>
<comment type="subcellular location">
    <subcellularLocation>
        <location evidence="1">Nucleus</location>
    </subcellularLocation>
</comment>
<feature type="compositionally biased region" description="Polar residues" evidence="4">
    <location>
        <begin position="1357"/>
        <end position="1377"/>
    </location>
</feature>
<evidence type="ECO:0000256" key="1">
    <source>
        <dbReference type="ARBA" id="ARBA00004123"/>
    </source>
</evidence>
<dbReference type="GO" id="GO:0005643">
    <property type="term" value="C:nuclear pore"/>
    <property type="evidence" value="ECO:0007669"/>
    <property type="project" value="TreeGrafter"/>
</dbReference>
<reference evidence="7" key="1">
    <citation type="submission" date="2020-01" db="EMBL/GenBank/DDBJ databases">
        <title>Draft genome sequence of the Termite Coptotermes fromosanus.</title>
        <authorList>
            <person name="Itakura S."/>
            <person name="Yosikawa Y."/>
            <person name="Umezawa K."/>
        </authorList>
    </citation>
    <scope>NUCLEOTIDE SEQUENCE [LARGE SCALE GENOMIC DNA]</scope>
</reference>
<organism evidence="6 7">
    <name type="scientific">Coptotermes formosanus</name>
    <name type="common">Formosan subterranean termite</name>
    <dbReference type="NCBI Taxonomy" id="36987"/>
    <lineage>
        <taxon>Eukaryota</taxon>
        <taxon>Metazoa</taxon>
        <taxon>Ecdysozoa</taxon>
        <taxon>Arthropoda</taxon>
        <taxon>Hexapoda</taxon>
        <taxon>Insecta</taxon>
        <taxon>Pterygota</taxon>
        <taxon>Neoptera</taxon>
        <taxon>Polyneoptera</taxon>
        <taxon>Dictyoptera</taxon>
        <taxon>Blattodea</taxon>
        <taxon>Blattoidea</taxon>
        <taxon>Termitoidae</taxon>
        <taxon>Rhinotermitidae</taxon>
        <taxon>Coptotermes</taxon>
    </lineage>
</organism>
<evidence type="ECO:0000256" key="2">
    <source>
        <dbReference type="ARBA" id="ARBA00022448"/>
    </source>
</evidence>
<dbReference type="GO" id="GO:0006606">
    <property type="term" value="P:protein import into nucleus"/>
    <property type="evidence" value="ECO:0007669"/>
    <property type="project" value="TreeGrafter"/>
</dbReference>
<feature type="compositionally biased region" description="Low complexity" evidence="4">
    <location>
        <begin position="1742"/>
        <end position="1774"/>
    </location>
</feature>
<comment type="caution">
    <text evidence="6">The sequence shown here is derived from an EMBL/GenBank/DDBJ whole genome shotgun (WGS) entry which is preliminary data.</text>
</comment>
<dbReference type="InterPro" id="IPR015943">
    <property type="entry name" value="WD40/YVTN_repeat-like_dom_sf"/>
</dbReference>
<dbReference type="Pfam" id="PF16755">
    <property type="entry name" value="Beta-prop_NUP159_NUP214"/>
    <property type="match status" value="1"/>
</dbReference>
<feature type="compositionally biased region" description="Polar residues" evidence="4">
    <location>
        <begin position="1523"/>
        <end position="1559"/>
    </location>
</feature>